<evidence type="ECO:0000313" key="13">
    <source>
        <dbReference type="EMBL" id="KAF6225201.1"/>
    </source>
</evidence>
<feature type="chain" id="PRO_5034542142" description="alpha-1,2-Mannosidase" evidence="12">
    <location>
        <begin position="27"/>
        <end position="817"/>
    </location>
</feature>
<dbReference type="FunFam" id="1.50.10.10:FF:000037">
    <property type="entry name" value="alpha-1,2-Mannosidase"/>
    <property type="match status" value="1"/>
</dbReference>
<dbReference type="UniPathway" id="UPA00378"/>
<dbReference type="GeneID" id="59338789"/>
<keyword evidence="12" id="KW-0732">Signal</keyword>
<feature type="binding site" evidence="7">
    <location>
        <position position="639"/>
    </location>
    <ligand>
        <name>Ca(2+)</name>
        <dbReference type="ChEBI" id="CHEBI:29108"/>
    </ligand>
</feature>
<sequence>MFMPRRRITSLVLASILVLGIWYVYSLQDVTSNATKAKTWQGYRTKGKSSTSSSTSYGYNDVPSNNSIDERPFPQGATNPDSPEAVGPPPRFTKGQHTFGTRKFLEQNPVNDYKYFSKGLPYKLAQVQHDFDAETDEAKATRLQRLSAVKSSFEHSWAGYKAHAWMKDELTPLDGGSVQAFGGWAATLVDTLDTLWIMGMKEEFDEAVDAAKDIDFNSTTDSMLNIFETTIRYLGGFLGAYDLTGGTYPILLQKATEVGDLLYCAFDTPNRMPVTRWKWKEALEGAQQTAGTATLIAEIGSLTLEFTRLSQLTGNLKYYDAVKRILNEFEKWQSYTSLPGLWPTLMNAKALTFQDNSYTLGSMADSWYEYLPKQHMLIGGRDDEDQLKKMYDLAMTTAINNIFFQPMVPDNKDILMSGAVVVDSSTGTRLSAQGQHLGCYIGGMVGIGAKIFDKPEQMNTARKLVDGCIWTYDNMPSGIMPEQFFMVPCEMNSDCQWDEKKWEATVLERAKGKQEAGEEIRTDAQLLNYTIHEEKTPRGFTEIWDARYLLRPEAIESVFVLYRLTGDADLLDSAWRMFSNIERNTRTEFGNAMISDVRIDKSAKQNKMESFWMAETLKYFYLIFSEPGVVSLDEYVLPTPTMPLSLSDLNADTPPFLTTPFHKSSLSHFLASGRILALFLRDLALGPSAPEDTINALFAEGNYAADFKVRICGSTFPVVNTWLTFLPSAEACVEVPWVFTVLGVLVWVVGVLCLFGLVLRSVWLLARVVWLVVGFLLDCVVELAGWAVGVLGRWLGMGEEGPREVPVVVVVDTERKQ</sequence>
<evidence type="ECO:0000256" key="3">
    <source>
        <dbReference type="ARBA" id="ARBA00007658"/>
    </source>
</evidence>
<dbReference type="PANTHER" id="PTHR11742">
    <property type="entry name" value="MANNOSYL-OLIGOSACCHARIDE ALPHA-1,2-MANNOSIDASE-RELATED"/>
    <property type="match status" value="1"/>
</dbReference>
<evidence type="ECO:0000313" key="14">
    <source>
        <dbReference type="Proteomes" id="UP000593566"/>
    </source>
</evidence>
<dbReference type="GO" id="GO:0004571">
    <property type="term" value="F:mannosyl-oligosaccharide 1,2-alpha-mannosidase activity"/>
    <property type="evidence" value="ECO:0007669"/>
    <property type="project" value="InterPro"/>
</dbReference>
<dbReference type="GO" id="GO:0016020">
    <property type="term" value="C:membrane"/>
    <property type="evidence" value="ECO:0007669"/>
    <property type="project" value="InterPro"/>
</dbReference>
<dbReference type="PANTHER" id="PTHR11742:SF49">
    <property type="entry name" value="ALPHA-1,2-MANNOSIDASE"/>
    <property type="match status" value="1"/>
</dbReference>
<dbReference type="EC" id="3.2.1.-" evidence="9"/>
<comment type="cofactor">
    <cofactor evidence="1 7">
        <name>Ca(2+)</name>
        <dbReference type="ChEBI" id="CHEBI:29108"/>
    </cofactor>
</comment>
<reference evidence="13 14" key="1">
    <citation type="journal article" date="2020" name="Genomics">
        <title>Complete, high-quality genomes from long-read metagenomic sequencing of two wolf lichen thalli reveals enigmatic genome architecture.</title>
        <authorList>
            <person name="McKenzie S.K."/>
            <person name="Walston R.F."/>
            <person name="Allen J.L."/>
        </authorList>
    </citation>
    <scope>NUCLEOTIDE SEQUENCE [LARGE SCALE GENOMIC DNA]</scope>
    <source>
        <strain evidence="13">WasteWater1</strain>
    </source>
</reference>
<keyword evidence="11" id="KW-1133">Transmembrane helix</keyword>
<feature type="active site" description="Proton donor" evidence="6">
    <location>
        <position position="228"/>
    </location>
</feature>
<feature type="transmembrane region" description="Helical" evidence="11">
    <location>
        <begin position="768"/>
        <end position="788"/>
    </location>
</feature>
<evidence type="ECO:0000256" key="11">
    <source>
        <dbReference type="SAM" id="Phobius"/>
    </source>
</evidence>
<proteinExistence type="inferred from homology"/>
<feature type="active site" evidence="6">
    <location>
        <position position="553"/>
    </location>
</feature>
<dbReference type="InterPro" id="IPR001382">
    <property type="entry name" value="Glyco_hydro_47"/>
</dbReference>
<evidence type="ECO:0000256" key="4">
    <source>
        <dbReference type="ARBA" id="ARBA00022801"/>
    </source>
</evidence>
<feature type="region of interest" description="Disordered" evidence="10">
    <location>
        <begin position="40"/>
        <end position="93"/>
    </location>
</feature>
<keyword evidence="7" id="KW-0106">Calcium</keyword>
<keyword evidence="5 8" id="KW-1015">Disulfide bond</keyword>
<evidence type="ECO:0000256" key="12">
    <source>
        <dbReference type="SAM" id="SignalP"/>
    </source>
</evidence>
<comment type="caution">
    <text evidence="13">The sequence shown here is derived from an EMBL/GenBank/DDBJ whole genome shotgun (WGS) entry which is preliminary data.</text>
</comment>
<feature type="disulfide bond" evidence="8">
    <location>
        <begin position="439"/>
        <end position="468"/>
    </location>
</feature>
<evidence type="ECO:0000256" key="1">
    <source>
        <dbReference type="ARBA" id="ARBA00001913"/>
    </source>
</evidence>
<evidence type="ECO:0000256" key="10">
    <source>
        <dbReference type="SAM" id="MobiDB-lite"/>
    </source>
</evidence>
<dbReference type="GO" id="GO:0005783">
    <property type="term" value="C:endoplasmic reticulum"/>
    <property type="evidence" value="ECO:0007669"/>
    <property type="project" value="TreeGrafter"/>
</dbReference>
<evidence type="ECO:0000256" key="7">
    <source>
        <dbReference type="PIRSR" id="PIRSR601382-2"/>
    </source>
</evidence>
<evidence type="ECO:0000256" key="6">
    <source>
        <dbReference type="PIRSR" id="PIRSR601382-1"/>
    </source>
</evidence>
<dbReference type="Pfam" id="PF01532">
    <property type="entry name" value="Glyco_hydro_47"/>
    <property type="match status" value="1"/>
</dbReference>
<keyword evidence="14" id="KW-1185">Reference proteome</keyword>
<dbReference type="GO" id="GO:0005509">
    <property type="term" value="F:calcium ion binding"/>
    <property type="evidence" value="ECO:0007669"/>
    <property type="project" value="InterPro"/>
</dbReference>
<keyword evidence="4 9" id="KW-0378">Hydrolase</keyword>
<dbReference type="Proteomes" id="UP000593566">
    <property type="component" value="Unassembled WGS sequence"/>
</dbReference>
<dbReference type="InterPro" id="IPR036026">
    <property type="entry name" value="Seven-hairpin_glycosidases"/>
</dbReference>
<comment type="pathway">
    <text evidence="2">Protein modification; protein glycosylation.</text>
</comment>
<dbReference type="InterPro" id="IPR050749">
    <property type="entry name" value="Glycosyl_Hydrolase_47"/>
</dbReference>
<feature type="active site" description="Proton donor" evidence="6">
    <location>
        <position position="482"/>
    </location>
</feature>
<dbReference type="Gene3D" id="1.50.10.10">
    <property type="match status" value="1"/>
</dbReference>
<protein>
    <recommendedName>
        <fullName evidence="9">alpha-1,2-Mannosidase</fullName>
        <ecNumber evidence="9">3.2.1.-</ecNumber>
    </recommendedName>
</protein>
<feature type="active site" evidence="6">
    <location>
        <position position="365"/>
    </location>
</feature>
<dbReference type="PRINTS" id="PR00747">
    <property type="entry name" value="GLYHDRLASE47"/>
</dbReference>
<dbReference type="GO" id="GO:0005975">
    <property type="term" value="P:carbohydrate metabolic process"/>
    <property type="evidence" value="ECO:0007669"/>
    <property type="project" value="InterPro"/>
</dbReference>
<dbReference type="RefSeq" id="XP_037154068.1">
    <property type="nucleotide sequence ID" value="XM_037301251.1"/>
</dbReference>
<dbReference type="AlphaFoldDB" id="A0A8H6FEK8"/>
<dbReference type="EMBL" id="JACCJB010000008">
    <property type="protein sequence ID" value="KAF6225201.1"/>
    <property type="molecule type" value="Genomic_DNA"/>
</dbReference>
<evidence type="ECO:0000256" key="8">
    <source>
        <dbReference type="PIRSR" id="PIRSR601382-3"/>
    </source>
</evidence>
<organism evidence="13 14">
    <name type="scientific">Letharia lupina</name>
    <dbReference type="NCBI Taxonomy" id="560253"/>
    <lineage>
        <taxon>Eukaryota</taxon>
        <taxon>Fungi</taxon>
        <taxon>Dikarya</taxon>
        <taxon>Ascomycota</taxon>
        <taxon>Pezizomycotina</taxon>
        <taxon>Lecanoromycetes</taxon>
        <taxon>OSLEUM clade</taxon>
        <taxon>Lecanoromycetidae</taxon>
        <taxon>Lecanorales</taxon>
        <taxon>Lecanorineae</taxon>
        <taxon>Parmeliaceae</taxon>
        <taxon>Letharia</taxon>
    </lineage>
</organism>
<accession>A0A8H6FEK8</accession>
<gene>
    <name evidence="13" type="ORF">HO133_010398</name>
</gene>
<keyword evidence="9" id="KW-0326">Glycosidase</keyword>
<evidence type="ECO:0000256" key="5">
    <source>
        <dbReference type="ARBA" id="ARBA00023157"/>
    </source>
</evidence>
<keyword evidence="11" id="KW-0472">Membrane</keyword>
<evidence type="ECO:0000256" key="9">
    <source>
        <dbReference type="RuleBase" id="RU361193"/>
    </source>
</evidence>
<dbReference type="InterPro" id="IPR012341">
    <property type="entry name" value="6hp_glycosidase-like_sf"/>
</dbReference>
<comment type="similarity">
    <text evidence="3 9">Belongs to the glycosyl hydrolase 47 family.</text>
</comment>
<name>A0A8H6FEK8_9LECA</name>
<keyword evidence="11" id="KW-0812">Transmembrane</keyword>
<keyword evidence="7" id="KW-0479">Metal-binding</keyword>
<feature type="transmembrane region" description="Helical" evidence="11">
    <location>
        <begin position="737"/>
        <end position="759"/>
    </location>
</feature>
<feature type="signal peptide" evidence="12">
    <location>
        <begin position="1"/>
        <end position="26"/>
    </location>
</feature>
<dbReference type="SUPFAM" id="SSF48225">
    <property type="entry name" value="Seven-hairpin glycosidases"/>
    <property type="match status" value="1"/>
</dbReference>
<feature type="compositionally biased region" description="Low complexity" evidence="10">
    <location>
        <begin position="48"/>
        <end position="59"/>
    </location>
</feature>
<evidence type="ECO:0000256" key="2">
    <source>
        <dbReference type="ARBA" id="ARBA00004922"/>
    </source>
</evidence>
<dbReference type="GO" id="GO:0036503">
    <property type="term" value="P:ERAD pathway"/>
    <property type="evidence" value="ECO:0007669"/>
    <property type="project" value="UniProtKB-ARBA"/>
</dbReference>